<keyword evidence="6 17" id="KW-0812">Transmembrane</keyword>
<dbReference type="EC" id="2.7.13.3" evidence="3"/>
<evidence type="ECO:0000256" key="15">
    <source>
        <dbReference type="PROSITE-ProRule" id="PRU00169"/>
    </source>
</evidence>
<dbReference type="Gene3D" id="3.40.50.2300">
    <property type="match status" value="1"/>
</dbReference>
<dbReference type="Pfam" id="PF00072">
    <property type="entry name" value="Response_reg"/>
    <property type="match status" value="1"/>
</dbReference>
<dbReference type="CDD" id="cd00130">
    <property type="entry name" value="PAS"/>
    <property type="match status" value="1"/>
</dbReference>
<dbReference type="SUPFAM" id="SSF55874">
    <property type="entry name" value="ATPase domain of HSP90 chaperone/DNA topoisomerase II/histidine kinase"/>
    <property type="match status" value="1"/>
</dbReference>
<organism evidence="23 24">
    <name type="scientific">Pleionea litopenaei</name>
    <dbReference type="NCBI Taxonomy" id="3070815"/>
    <lineage>
        <taxon>Bacteria</taxon>
        <taxon>Pseudomonadati</taxon>
        <taxon>Pseudomonadota</taxon>
        <taxon>Gammaproteobacteria</taxon>
        <taxon>Oceanospirillales</taxon>
        <taxon>Pleioneaceae</taxon>
        <taxon>Pleionea</taxon>
    </lineage>
</organism>
<dbReference type="PANTHER" id="PTHR43047:SF64">
    <property type="entry name" value="HISTIDINE KINASE CONTAINING CHEY-HOMOLOGOUS RECEIVER DOMAIN AND PAS DOMAIN-RELATED"/>
    <property type="match status" value="1"/>
</dbReference>
<dbReference type="Pfam" id="PF00512">
    <property type="entry name" value="HisKA"/>
    <property type="match status" value="1"/>
</dbReference>
<dbReference type="SUPFAM" id="SSF55785">
    <property type="entry name" value="PYP-like sensor domain (PAS domain)"/>
    <property type="match status" value="1"/>
</dbReference>
<dbReference type="Gene3D" id="3.30.565.10">
    <property type="entry name" value="Histidine kinase-like ATPase, C-terminal domain"/>
    <property type="match status" value="1"/>
</dbReference>
<dbReference type="Gene3D" id="3.30.450.20">
    <property type="entry name" value="PAS domain"/>
    <property type="match status" value="1"/>
</dbReference>
<dbReference type="SUPFAM" id="SSF52172">
    <property type="entry name" value="CheY-like"/>
    <property type="match status" value="1"/>
</dbReference>
<dbReference type="SMART" id="SM00387">
    <property type="entry name" value="HATPase_c"/>
    <property type="match status" value="1"/>
</dbReference>
<feature type="domain" description="CHASE" evidence="22">
    <location>
        <begin position="148"/>
        <end position="288"/>
    </location>
</feature>
<evidence type="ECO:0000313" key="23">
    <source>
        <dbReference type="EMBL" id="WMS88080.1"/>
    </source>
</evidence>
<dbReference type="InterPro" id="IPR036890">
    <property type="entry name" value="HATPase_C_sf"/>
</dbReference>
<dbReference type="NCBIfam" id="TIGR00229">
    <property type="entry name" value="sensory_box"/>
    <property type="match status" value="1"/>
</dbReference>
<feature type="transmembrane region" description="Helical" evidence="17">
    <location>
        <begin position="307"/>
        <end position="329"/>
    </location>
</feature>
<dbReference type="InterPro" id="IPR011006">
    <property type="entry name" value="CheY-like_superfamily"/>
</dbReference>
<keyword evidence="11" id="KW-0902">Two-component regulatory system</keyword>
<dbReference type="Pfam" id="PF13426">
    <property type="entry name" value="PAS_9"/>
    <property type="match status" value="1"/>
</dbReference>
<dbReference type="InterPro" id="IPR042240">
    <property type="entry name" value="CHASE_sf"/>
</dbReference>
<dbReference type="GO" id="GO:0000155">
    <property type="term" value="F:phosphorelay sensor kinase activity"/>
    <property type="evidence" value="ECO:0007669"/>
    <property type="project" value="InterPro"/>
</dbReference>
<keyword evidence="24" id="KW-1185">Reference proteome</keyword>
<evidence type="ECO:0000256" key="7">
    <source>
        <dbReference type="ARBA" id="ARBA00022741"/>
    </source>
</evidence>
<evidence type="ECO:0000256" key="12">
    <source>
        <dbReference type="ARBA" id="ARBA00023136"/>
    </source>
</evidence>
<feature type="modified residue" description="4-aspartylphosphate" evidence="15">
    <location>
        <position position="818"/>
    </location>
</feature>
<evidence type="ECO:0000259" key="19">
    <source>
        <dbReference type="PROSITE" id="PS50110"/>
    </source>
</evidence>
<dbReference type="FunFam" id="3.30.565.10:FF:000010">
    <property type="entry name" value="Sensor histidine kinase RcsC"/>
    <property type="match status" value="1"/>
</dbReference>
<keyword evidence="9" id="KW-0067">ATP-binding</keyword>
<dbReference type="CDD" id="cd16922">
    <property type="entry name" value="HATPase_EvgS-ArcB-TorS-like"/>
    <property type="match status" value="1"/>
</dbReference>
<comment type="subcellular location">
    <subcellularLocation>
        <location evidence="2">Membrane</location>
    </subcellularLocation>
</comment>
<dbReference type="SUPFAM" id="SSF47384">
    <property type="entry name" value="Homodimeric domain of signal transducing histidine kinase"/>
    <property type="match status" value="1"/>
</dbReference>
<evidence type="ECO:0000256" key="2">
    <source>
        <dbReference type="ARBA" id="ARBA00004370"/>
    </source>
</evidence>
<dbReference type="EMBL" id="CP133548">
    <property type="protein sequence ID" value="WMS88080.1"/>
    <property type="molecule type" value="Genomic_DNA"/>
</dbReference>
<dbReference type="InterPro" id="IPR005467">
    <property type="entry name" value="His_kinase_dom"/>
</dbReference>
<feature type="domain" description="PAC" evidence="21">
    <location>
        <begin position="460"/>
        <end position="512"/>
    </location>
</feature>
<keyword evidence="5" id="KW-0808">Transferase</keyword>
<name>A0AA51RV04_9GAMM</name>
<feature type="domain" description="Histidine kinase" evidence="18">
    <location>
        <begin position="530"/>
        <end position="747"/>
    </location>
</feature>
<gene>
    <name evidence="23" type="ORF">Q9312_03990</name>
</gene>
<feature type="domain" description="Response regulatory" evidence="19">
    <location>
        <begin position="769"/>
        <end position="883"/>
    </location>
</feature>
<evidence type="ECO:0000256" key="11">
    <source>
        <dbReference type="ARBA" id="ARBA00023012"/>
    </source>
</evidence>
<dbReference type="InterPro" id="IPR035965">
    <property type="entry name" value="PAS-like_dom_sf"/>
</dbReference>
<dbReference type="GO" id="GO:0016020">
    <property type="term" value="C:membrane"/>
    <property type="evidence" value="ECO:0007669"/>
    <property type="project" value="UniProtKB-SubCell"/>
</dbReference>
<dbReference type="PRINTS" id="PR00344">
    <property type="entry name" value="BCTRLSENSOR"/>
</dbReference>
<evidence type="ECO:0000256" key="14">
    <source>
        <dbReference type="ARBA" id="ARBA00068150"/>
    </source>
</evidence>
<dbReference type="PROSITE" id="PS50109">
    <property type="entry name" value="HIS_KIN"/>
    <property type="match status" value="1"/>
</dbReference>
<feature type="coiled-coil region" evidence="16">
    <location>
        <begin position="25"/>
        <end position="52"/>
    </location>
</feature>
<dbReference type="RefSeq" id="WP_309203276.1">
    <property type="nucleotide sequence ID" value="NZ_CP133548.1"/>
</dbReference>
<feature type="domain" description="PAS" evidence="20">
    <location>
        <begin position="378"/>
        <end position="415"/>
    </location>
</feature>
<dbReference type="AlphaFoldDB" id="A0AA51RV04"/>
<dbReference type="InterPro" id="IPR003594">
    <property type="entry name" value="HATPase_dom"/>
</dbReference>
<comment type="subunit">
    <text evidence="13">At low DSF concentrations, interacts with RpfF.</text>
</comment>
<evidence type="ECO:0000256" key="4">
    <source>
        <dbReference type="ARBA" id="ARBA00022553"/>
    </source>
</evidence>
<evidence type="ECO:0000256" key="6">
    <source>
        <dbReference type="ARBA" id="ARBA00022692"/>
    </source>
</evidence>
<dbReference type="Pfam" id="PF02518">
    <property type="entry name" value="HATPase_c"/>
    <property type="match status" value="1"/>
</dbReference>
<dbReference type="PROSITE" id="PS50110">
    <property type="entry name" value="RESPONSE_REGULATORY"/>
    <property type="match status" value="1"/>
</dbReference>
<keyword evidence="8" id="KW-0418">Kinase</keyword>
<evidence type="ECO:0000256" key="13">
    <source>
        <dbReference type="ARBA" id="ARBA00064003"/>
    </source>
</evidence>
<dbReference type="SMART" id="SM00091">
    <property type="entry name" value="PAS"/>
    <property type="match status" value="1"/>
</dbReference>
<evidence type="ECO:0000259" key="21">
    <source>
        <dbReference type="PROSITE" id="PS50113"/>
    </source>
</evidence>
<dbReference type="InterPro" id="IPR036097">
    <property type="entry name" value="HisK_dim/P_sf"/>
</dbReference>
<dbReference type="InterPro" id="IPR000014">
    <property type="entry name" value="PAS"/>
</dbReference>
<evidence type="ECO:0000259" key="22">
    <source>
        <dbReference type="PROSITE" id="PS50839"/>
    </source>
</evidence>
<dbReference type="InterPro" id="IPR003661">
    <property type="entry name" value="HisK_dim/P_dom"/>
</dbReference>
<dbReference type="SMART" id="SM00448">
    <property type="entry name" value="REC"/>
    <property type="match status" value="1"/>
</dbReference>
<dbReference type="InterPro" id="IPR006189">
    <property type="entry name" value="CHASE_dom"/>
</dbReference>
<dbReference type="Gene3D" id="1.10.287.130">
    <property type="match status" value="1"/>
</dbReference>
<evidence type="ECO:0000256" key="1">
    <source>
        <dbReference type="ARBA" id="ARBA00000085"/>
    </source>
</evidence>
<dbReference type="InterPro" id="IPR004358">
    <property type="entry name" value="Sig_transdc_His_kin-like_C"/>
</dbReference>
<evidence type="ECO:0000256" key="8">
    <source>
        <dbReference type="ARBA" id="ARBA00022777"/>
    </source>
</evidence>
<dbReference type="CDD" id="cd00082">
    <property type="entry name" value="HisKA"/>
    <property type="match status" value="1"/>
</dbReference>
<evidence type="ECO:0000259" key="20">
    <source>
        <dbReference type="PROSITE" id="PS50112"/>
    </source>
</evidence>
<protein>
    <recommendedName>
        <fullName evidence="14">Sensory/regulatory protein RpfC</fullName>
        <ecNumber evidence="3">2.7.13.3</ecNumber>
    </recommendedName>
</protein>
<accession>A0AA51RV04</accession>
<dbReference type="PROSITE" id="PS50113">
    <property type="entry name" value="PAC"/>
    <property type="match status" value="1"/>
</dbReference>
<sequence length="893" mass="100848">MDNSKKSFQLAKTLVLPALTFMVSLFIAQSLNEQARRENQQLVQEKLDLEVLQLTEHIKDKLILYQYGLQGLKATIEMLGVENFDHRQMTAYSLSRDFEKEFFGARGLGYIRLVQPHVVDDFLATARADRPDKTFDIRQLNPHSNSLFVIQYILPEGRNREAIGLDIGSESLRRNAALKAIETNSVQLTAPITLVQADEKVKHGFLILSPIYQDVSKQTPIGWTYAPLLIEEILSALISLNDRLNLYISDIEASKETLFFSHLAPNSTATQFKSTFELPLYGRTWHIEVVANESFIFDNHLEFRSQVFYEALGLASIIVLFILLLQLIYSRRIQRISYANELAKIKEQTLEKVNFELEKQVDERTKEIQKINLLQQSILNSSSYAIIAADVKGIITLFNPAAEKLLGYNKDEVIGVQTPAIFHIESEIIEKAKELSEELKQDIQPGFDVFIIKSKSGKPDVNNWTYVHKSGSKIPVRLSVTCLKNKEQEIFGYLGIVYDISQEIAHEKSLSQAKELAEKASQAKAEFLANMSHEIRTPMNGLIGTLQLLKNEALSENSSDMLSKALYSSELLLTIINDILDFSKLESGKLKIEKRVFNLHKLAEHIRSECSVTARSKGLDFQVDDRATHQFWEGDTIRIRQILLNLINNAIKFTENGTVKVTIEENDDGSGLIFTVQDTGIGMSQETLSRLFHRFEQADQSTTRKYGGTGLGLSITKSLIDLMDGDIEARSRLNKGSTFTVNIPANKSFTGDNEVSEEEISVPDLNHAKILVVEDNKVNQYVAKGILQQVNADISFAENGLEAVEAVQTSDFDLILMDIQMPIMDGLEACKIIKENHRDIPIIALTANAFDEDKQHYLSNGFDGYLPKPIDQQLLFRELLRLVKVPNELNNPM</sequence>
<keyword evidence="10 17" id="KW-1133">Transmembrane helix</keyword>
<evidence type="ECO:0000256" key="10">
    <source>
        <dbReference type="ARBA" id="ARBA00022989"/>
    </source>
</evidence>
<evidence type="ECO:0000256" key="9">
    <source>
        <dbReference type="ARBA" id="ARBA00022840"/>
    </source>
</evidence>
<dbReference type="CDD" id="cd17546">
    <property type="entry name" value="REC_hyHK_CKI1_RcsC-like"/>
    <property type="match status" value="1"/>
</dbReference>
<dbReference type="GO" id="GO:0005524">
    <property type="term" value="F:ATP binding"/>
    <property type="evidence" value="ECO:0007669"/>
    <property type="project" value="UniProtKB-KW"/>
</dbReference>
<evidence type="ECO:0000256" key="5">
    <source>
        <dbReference type="ARBA" id="ARBA00022679"/>
    </source>
</evidence>
<dbReference type="InterPro" id="IPR001789">
    <property type="entry name" value="Sig_transdc_resp-reg_receiver"/>
</dbReference>
<dbReference type="Pfam" id="PF03924">
    <property type="entry name" value="CHASE"/>
    <property type="match status" value="1"/>
</dbReference>
<dbReference type="SMART" id="SM00388">
    <property type="entry name" value="HisKA"/>
    <property type="match status" value="1"/>
</dbReference>
<evidence type="ECO:0000256" key="3">
    <source>
        <dbReference type="ARBA" id="ARBA00012438"/>
    </source>
</evidence>
<keyword evidence="12 17" id="KW-0472">Membrane</keyword>
<dbReference type="PROSITE" id="PS50839">
    <property type="entry name" value="CHASE"/>
    <property type="match status" value="1"/>
</dbReference>
<evidence type="ECO:0000259" key="18">
    <source>
        <dbReference type="PROSITE" id="PS50109"/>
    </source>
</evidence>
<dbReference type="InterPro" id="IPR000700">
    <property type="entry name" value="PAS-assoc_C"/>
</dbReference>
<comment type="catalytic activity">
    <reaction evidence="1">
        <text>ATP + protein L-histidine = ADP + protein N-phospho-L-histidine.</text>
        <dbReference type="EC" id="2.7.13.3"/>
    </reaction>
</comment>
<dbReference type="Proteomes" id="UP001239782">
    <property type="component" value="Chromosome"/>
</dbReference>
<dbReference type="PROSITE" id="PS50112">
    <property type="entry name" value="PAS"/>
    <property type="match status" value="1"/>
</dbReference>
<keyword evidence="4 15" id="KW-0597">Phosphoprotein</keyword>
<keyword evidence="16" id="KW-0175">Coiled coil</keyword>
<evidence type="ECO:0000313" key="24">
    <source>
        <dbReference type="Proteomes" id="UP001239782"/>
    </source>
</evidence>
<dbReference type="SMART" id="SM01079">
    <property type="entry name" value="CHASE"/>
    <property type="match status" value="1"/>
</dbReference>
<evidence type="ECO:0000256" key="16">
    <source>
        <dbReference type="SAM" id="Coils"/>
    </source>
</evidence>
<dbReference type="Gene3D" id="3.30.450.350">
    <property type="entry name" value="CHASE domain"/>
    <property type="match status" value="1"/>
</dbReference>
<reference evidence="23 24" key="1">
    <citation type="submission" date="2023-08" db="EMBL/GenBank/DDBJ databases">
        <title>Pleionea litopenaei sp. nov., isolated from stomach of juvenile Litopenaeus vannamei.</title>
        <authorList>
            <person name="Rho A.M."/>
            <person name="Hwang C.Y."/>
        </authorList>
    </citation>
    <scope>NUCLEOTIDE SEQUENCE [LARGE SCALE GENOMIC DNA]</scope>
    <source>
        <strain evidence="23 24">HL-JVS1</strain>
    </source>
</reference>
<dbReference type="KEGG" id="plei:Q9312_03990"/>
<proteinExistence type="predicted"/>
<dbReference type="FunFam" id="1.10.287.130:FF:000002">
    <property type="entry name" value="Two-component osmosensing histidine kinase"/>
    <property type="match status" value="1"/>
</dbReference>
<evidence type="ECO:0000256" key="17">
    <source>
        <dbReference type="SAM" id="Phobius"/>
    </source>
</evidence>
<keyword evidence="7" id="KW-0547">Nucleotide-binding</keyword>
<dbReference type="PANTHER" id="PTHR43047">
    <property type="entry name" value="TWO-COMPONENT HISTIDINE PROTEIN KINASE"/>
    <property type="match status" value="1"/>
</dbReference>